<dbReference type="AlphaFoldDB" id="A0AAD7WMB6"/>
<accession>A0AAD7WMB6</accession>
<comment type="caution">
    <text evidence="2">The sequence shown here is derived from an EMBL/GenBank/DDBJ whole genome shotgun (WGS) entry which is preliminary data.</text>
</comment>
<keyword evidence="3" id="KW-1185">Reference proteome</keyword>
<evidence type="ECO:0000256" key="1">
    <source>
        <dbReference type="SAM" id="MobiDB-lite"/>
    </source>
</evidence>
<proteinExistence type="predicted"/>
<evidence type="ECO:0000313" key="2">
    <source>
        <dbReference type="EMBL" id="KAJ8402147.1"/>
    </source>
</evidence>
<feature type="compositionally biased region" description="Polar residues" evidence="1">
    <location>
        <begin position="70"/>
        <end position="82"/>
    </location>
</feature>
<evidence type="ECO:0000313" key="3">
    <source>
        <dbReference type="Proteomes" id="UP001221898"/>
    </source>
</evidence>
<name>A0AAD7WMB6_9TELE</name>
<dbReference type="Proteomes" id="UP001221898">
    <property type="component" value="Unassembled WGS sequence"/>
</dbReference>
<organism evidence="2 3">
    <name type="scientific">Aldrovandia affinis</name>
    <dbReference type="NCBI Taxonomy" id="143900"/>
    <lineage>
        <taxon>Eukaryota</taxon>
        <taxon>Metazoa</taxon>
        <taxon>Chordata</taxon>
        <taxon>Craniata</taxon>
        <taxon>Vertebrata</taxon>
        <taxon>Euteleostomi</taxon>
        <taxon>Actinopterygii</taxon>
        <taxon>Neopterygii</taxon>
        <taxon>Teleostei</taxon>
        <taxon>Notacanthiformes</taxon>
        <taxon>Halosauridae</taxon>
        <taxon>Aldrovandia</taxon>
    </lineage>
</organism>
<protein>
    <submittedName>
        <fullName evidence="2">Uncharacterized protein</fullName>
    </submittedName>
</protein>
<feature type="compositionally biased region" description="Polar residues" evidence="1">
    <location>
        <begin position="1"/>
        <end position="13"/>
    </location>
</feature>
<dbReference type="EMBL" id="JAINUG010000065">
    <property type="protein sequence ID" value="KAJ8402147.1"/>
    <property type="molecule type" value="Genomic_DNA"/>
</dbReference>
<reference evidence="2" key="1">
    <citation type="journal article" date="2023" name="Science">
        <title>Genome structures resolve the early diversification of teleost fishes.</title>
        <authorList>
            <person name="Parey E."/>
            <person name="Louis A."/>
            <person name="Montfort J."/>
            <person name="Bouchez O."/>
            <person name="Roques C."/>
            <person name="Iampietro C."/>
            <person name="Lluch J."/>
            <person name="Castinel A."/>
            <person name="Donnadieu C."/>
            <person name="Desvignes T."/>
            <person name="Floi Bucao C."/>
            <person name="Jouanno E."/>
            <person name="Wen M."/>
            <person name="Mejri S."/>
            <person name="Dirks R."/>
            <person name="Jansen H."/>
            <person name="Henkel C."/>
            <person name="Chen W.J."/>
            <person name="Zahm M."/>
            <person name="Cabau C."/>
            <person name="Klopp C."/>
            <person name="Thompson A.W."/>
            <person name="Robinson-Rechavi M."/>
            <person name="Braasch I."/>
            <person name="Lecointre G."/>
            <person name="Bobe J."/>
            <person name="Postlethwait J.H."/>
            <person name="Berthelot C."/>
            <person name="Roest Crollius H."/>
            <person name="Guiguen Y."/>
        </authorList>
    </citation>
    <scope>NUCLEOTIDE SEQUENCE</scope>
    <source>
        <strain evidence="2">NC1722</strain>
    </source>
</reference>
<sequence>MLFGMQHSQSRENINFPEDESVGGIEGDGGPGQGSSPGLGHSPRASTGAGLASTIPSSSPQARPPGNDNEPVNVTITVSATG</sequence>
<gene>
    <name evidence="2" type="ORF">AAFF_G00370120</name>
</gene>
<feature type="region of interest" description="Disordered" evidence="1">
    <location>
        <begin position="1"/>
        <end position="82"/>
    </location>
</feature>
<feature type="compositionally biased region" description="Gly residues" evidence="1">
    <location>
        <begin position="24"/>
        <end position="37"/>
    </location>
</feature>